<proteinExistence type="predicted"/>
<dbReference type="NCBIfam" id="NF033539">
    <property type="entry name" value="transpos_IS1380"/>
    <property type="match status" value="1"/>
</dbReference>
<protein>
    <submittedName>
        <fullName evidence="2">Transposase, IS4 family</fullName>
    </submittedName>
</protein>
<dbReference type="AlphaFoldDB" id="D5P523"/>
<comment type="caution">
    <text evidence="2">The sequence shown here is derived from an EMBL/GenBank/DDBJ whole genome shotgun (WGS) entry which is preliminary data.</text>
</comment>
<name>D5P523_9MYCO</name>
<organism evidence="2 3">
    <name type="scientific">Mycobacterium parascrofulaceum ATCC BAA-614</name>
    <dbReference type="NCBI Taxonomy" id="525368"/>
    <lineage>
        <taxon>Bacteria</taxon>
        <taxon>Bacillati</taxon>
        <taxon>Actinomycetota</taxon>
        <taxon>Actinomycetes</taxon>
        <taxon>Mycobacteriales</taxon>
        <taxon>Mycobacteriaceae</taxon>
        <taxon>Mycobacterium</taxon>
        <taxon>Mycobacterium simiae complex</taxon>
    </lineage>
</organism>
<keyword evidence="3" id="KW-1185">Reference proteome</keyword>
<evidence type="ECO:0000313" key="2">
    <source>
        <dbReference type="EMBL" id="EFG78826.1"/>
    </source>
</evidence>
<dbReference type="Proteomes" id="UP000003653">
    <property type="component" value="Unassembled WGS sequence"/>
</dbReference>
<dbReference type="EMBL" id="ADNV01000092">
    <property type="protein sequence ID" value="EFG78826.1"/>
    <property type="molecule type" value="Genomic_DNA"/>
</dbReference>
<evidence type="ECO:0000259" key="1">
    <source>
        <dbReference type="Pfam" id="PF13701"/>
    </source>
</evidence>
<dbReference type="InterPro" id="IPR025668">
    <property type="entry name" value="Tnp_DDE_dom"/>
</dbReference>
<dbReference type="HOGENOM" id="CLU_047698_0_0_11"/>
<accession>D5P523</accession>
<reference evidence="2 3" key="1">
    <citation type="submission" date="2010-04" db="EMBL/GenBank/DDBJ databases">
        <authorList>
            <person name="Muzny D."/>
            <person name="Qin X."/>
            <person name="Deng J."/>
            <person name="Jiang H."/>
            <person name="Liu Y."/>
            <person name="Qu J."/>
            <person name="Song X.-Z."/>
            <person name="Zhang L."/>
            <person name="Thornton R."/>
            <person name="Coyle M."/>
            <person name="Francisco L."/>
            <person name="Jackson L."/>
            <person name="Javaid M."/>
            <person name="Korchina V."/>
            <person name="Kovar C."/>
            <person name="Mata R."/>
            <person name="Mathew T."/>
            <person name="Ngo R."/>
            <person name="Nguyen L."/>
            <person name="Nguyen N."/>
            <person name="Okwuonu G."/>
            <person name="Ongeri F."/>
            <person name="Pham C."/>
            <person name="Simmons D."/>
            <person name="Wilczek-Boney K."/>
            <person name="Hale W."/>
            <person name="Jakkamsetti A."/>
            <person name="Pham P."/>
            <person name="Ruth R."/>
            <person name="San Lucas F."/>
            <person name="Warren J."/>
            <person name="Zhang J."/>
            <person name="Zhao Z."/>
            <person name="Zhou C."/>
            <person name="Zhu D."/>
            <person name="Lee S."/>
            <person name="Bess C."/>
            <person name="Blankenburg K."/>
            <person name="Forbes L."/>
            <person name="Fu Q."/>
            <person name="Gubbala S."/>
            <person name="Hirani K."/>
            <person name="Jayaseelan J.C."/>
            <person name="Lara F."/>
            <person name="Munidasa M."/>
            <person name="Palculict T."/>
            <person name="Patil S."/>
            <person name="Pu L.-L."/>
            <person name="Saada N."/>
            <person name="Tang L."/>
            <person name="Weissenberger G."/>
            <person name="Zhu Y."/>
            <person name="Hemphill L."/>
            <person name="Shang Y."/>
            <person name="Youmans B."/>
            <person name="Ayvaz T."/>
            <person name="Ross M."/>
            <person name="Santibanez J."/>
            <person name="Aqrawi P."/>
            <person name="Gross S."/>
            <person name="Joshi V."/>
            <person name="Fowler G."/>
            <person name="Nazareth L."/>
            <person name="Reid J."/>
            <person name="Worley K."/>
            <person name="Petrosino J."/>
            <person name="Highlander S."/>
            <person name="Gibbs R."/>
        </authorList>
    </citation>
    <scope>NUCLEOTIDE SEQUENCE [LARGE SCALE GENOMIC DNA]</scope>
    <source>
        <strain evidence="2 3">ATCC BAA-614</strain>
    </source>
</reference>
<dbReference type="eggNOG" id="COG3385">
    <property type="taxonomic scope" value="Bacteria"/>
</dbReference>
<feature type="domain" description="Transposase DDE" evidence="1">
    <location>
        <begin position="21"/>
        <end position="479"/>
    </location>
</feature>
<gene>
    <name evidence="2" type="ORF">HMPREF0591_1267</name>
</gene>
<evidence type="ECO:0000313" key="3">
    <source>
        <dbReference type="Proteomes" id="UP000003653"/>
    </source>
</evidence>
<dbReference type="InterPro" id="IPR047960">
    <property type="entry name" value="Transpos_IS1380"/>
</dbReference>
<dbReference type="Pfam" id="PF13701">
    <property type="entry name" value="DDE_Tnp_1_4"/>
    <property type="match status" value="1"/>
</dbReference>
<sequence>MIGLLYGSISWLEGTSQVKSIAAARRVKVSADGRGVVSHAGMGLLRELADQTGLSAQVTAVLADSYKGPWVHAPGAVFADLAAAVADGADCIDGVGQLCGDREHVFGAKASTTTMWRLVDARIDAAHLPKVRAARAAARAAAWAAGAAPIGGQPLYIDFDATLVIDHSDNKAEAAPTWKKSFGHHPLLAFLDRPEIAGGEALAGLLRAGNAGSNTAADHVTVLDQALASLPAEWRPDSHDPGAPAVVVRSDTAGATHRFAQACRDRGVGFSFGFPVDARIWDAVDTLNLAQGWYPAIDSSGEIRDGAWVAEATPLVNLATWPAGTRLVLRKERPHPGAQLRFTDIDGMRVTAFITDTAPGAVPGQLAGLELRHRQHARVEDRIRQAKAAGLANLPCHDFQSNAAWLEIVLAAADLVAWAQLIGFTDTPELARCEITAFRYRVLHVAARITRGARQLRLRIDATWRWATAISTAWHRLRTAFP</sequence>